<keyword evidence="6" id="KW-0479">Metal-binding</keyword>
<reference evidence="15 16" key="1">
    <citation type="submission" date="2021-04" db="EMBL/GenBank/DDBJ databases">
        <title>Chitinophaga sp. nov., isolated from the rhizosphere soil.</title>
        <authorList>
            <person name="He S."/>
        </authorList>
    </citation>
    <scope>NUCLEOTIDE SEQUENCE [LARGE SCALE GENOMIC DNA]</scope>
    <source>
        <strain evidence="15 16">2R12</strain>
    </source>
</reference>
<gene>
    <name evidence="15" type="ORF">KE626_20970</name>
</gene>
<name>A0ABS5J3J9_9BACT</name>
<evidence type="ECO:0000256" key="3">
    <source>
        <dbReference type="ARBA" id="ARBA00022676"/>
    </source>
</evidence>
<evidence type="ECO:0000256" key="13">
    <source>
        <dbReference type="ARBA" id="ARBA00023180"/>
    </source>
</evidence>
<dbReference type="EMBL" id="JAGTXB010000010">
    <property type="protein sequence ID" value="MBS0029808.1"/>
    <property type="molecule type" value="Genomic_DNA"/>
</dbReference>
<evidence type="ECO:0000256" key="10">
    <source>
        <dbReference type="ARBA" id="ARBA00023034"/>
    </source>
</evidence>
<evidence type="ECO:0000256" key="12">
    <source>
        <dbReference type="ARBA" id="ARBA00023157"/>
    </source>
</evidence>
<evidence type="ECO:0000256" key="1">
    <source>
        <dbReference type="ARBA" id="ARBA00004323"/>
    </source>
</evidence>
<keyword evidence="7" id="KW-0256">Endoplasmic reticulum</keyword>
<comment type="subcellular location">
    <subcellularLocation>
        <location evidence="2">Endoplasmic reticulum membrane</location>
        <topology evidence="2">Single-pass type II membrane protein</topology>
    </subcellularLocation>
    <subcellularLocation>
        <location evidence="1">Golgi apparatus membrane</location>
        <topology evidence="1">Single-pass type II membrane protein</topology>
    </subcellularLocation>
</comment>
<keyword evidence="5" id="KW-0812">Transmembrane</keyword>
<proteinExistence type="predicted"/>
<keyword evidence="3" id="KW-0328">Glycosyltransferase</keyword>
<keyword evidence="13" id="KW-0325">Glycoprotein</keyword>
<protein>
    <recommendedName>
        <fullName evidence="14">Peptide O-xylosyltransferase</fullName>
    </recommendedName>
</protein>
<evidence type="ECO:0000256" key="7">
    <source>
        <dbReference type="ARBA" id="ARBA00022824"/>
    </source>
</evidence>
<evidence type="ECO:0000256" key="4">
    <source>
        <dbReference type="ARBA" id="ARBA00022679"/>
    </source>
</evidence>
<organism evidence="15 16">
    <name type="scientific">Chitinophaga hostae</name>
    <dbReference type="NCBI Taxonomy" id="2831022"/>
    <lineage>
        <taxon>Bacteria</taxon>
        <taxon>Pseudomonadati</taxon>
        <taxon>Bacteroidota</taxon>
        <taxon>Chitinophagia</taxon>
        <taxon>Chitinophagales</taxon>
        <taxon>Chitinophagaceae</taxon>
        <taxon>Chitinophaga</taxon>
    </lineage>
</organism>
<evidence type="ECO:0000256" key="11">
    <source>
        <dbReference type="ARBA" id="ARBA00023136"/>
    </source>
</evidence>
<keyword evidence="4" id="KW-0808">Transferase</keyword>
<dbReference type="PANTHER" id="PTHR46025">
    <property type="entry name" value="XYLOSYLTRANSFERASE OXT"/>
    <property type="match status" value="1"/>
</dbReference>
<dbReference type="InterPro" id="IPR003406">
    <property type="entry name" value="Glyco_trans_14"/>
</dbReference>
<dbReference type="InterPro" id="IPR043538">
    <property type="entry name" value="XYLT"/>
</dbReference>
<dbReference type="Proteomes" id="UP000676386">
    <property type="component" value="Unassembled WGS sequence"/>
</dbReference>
<dbReference type="Pfam" id="PF02485">
    <property type="entry name" value="Branch"/>
    <property type="match status" value="1"/>
</dbReference>
<dbReference type="PANTHER" id="PTHR46025:SF3">
    <property type="entry name" value="XYLOSYLTRANSFERASE OXT"/>
    <property type="match status" value="1"/>
</dbReference>
<accession>A0ABS5J3J9</accession>
<keyword evidence="10" id="KW-0333">Golgi apparatus</keyword>
<evidence type="ECO:0000256" key="8">
    <source>
        <dbReference type="ARBA" id="ARBA00022968"/>
    </source>
</evidence>
<evidence type="ECO:0000313" key="16">
    <source>
        <dbReference type="Proteomes" id="UP000676386"/>
    </source>
</evidence>
<comment type="caution">
    <text evidence="15">The sequence shown here is derived from an EMBL/GenBank/DDBJ whole genome shotgun (WGS) entry which is preliminary data.</text>
</comment>
<evidence type="ECO:0000256" key="5">
    <source>
        <dbReference type="ARBA" id="ARBA00022692"/>
    </source>
</evidence>
<keyword evidence="11" id="KW-0472">Membrane</keyword>
<dbReference type="RefSeq" id="WP_211974890.1">
    <property type="nucleotide sequence ID" value="NZ_CBFHAM010000106.1"/>
</dbReference>
<evidence type="ECO:0000256" key="2">
    <source>
        <dbReference type="ARBA" id="ARBA00004648"/>
    </source>
</evidence>
<keyword evidence="12" id="KW-1015">Disulfide bond</keyword>
<sequence length="280" mass="32285">MKQAFIILSHKNPQQLCRLLNRLQHPAIDFYIHLDAKSDINEWQAAMNIPRVYFIEKRVNVTWAGYGTIQAALNGIAAIVESGYQYSFLHLISAQDYPLVHVEQLYGFFNANNGQQFLDILSAEELQRVITKITSYHFEDLQLPGKYRLTALINKILPKRRHPLGLEVYGGSLWWSLTQECAAACLSYIRSHPELERFYKYTWGGDEFIFQTVIMNSPFKDSVRNNYRRYIDWSEGKAHPKTFGMNDLDKILASGQLLGRKFDLEKAPDLLDKIDAAAGY</sequence>
<evidence type="ECO:0000256" key="9">
    <source>
        <dbReference type="ARBA" id="ARBA00022989"/>
    </source>
</evidence>
<keyword evidence="8" id="KW-0735">Signal-anchor</keyword>
<evidence type="ECO:0000256" key="14">
    <source>
        <dbReference type="ARBA" id="ARBA00042865"/>
    </source>
</evidence>
<evidence type="ECO:0000256" key="6">
    <source>
        <dbReference type="ARBA" id="ARBA00022723"/>
    </source>
</evidence>
<evidence type="ECO:0000313" key="15">
    <source>
        <dbReference type="EMBL" id="MBS0029808.1"/>
    </source>
</evidence>
<keyword evidence="9" id="KW-1133">Transmembrane helix</keyword>
<keyword evidence="16" id="KW-1185">Reference proteome</keyword>